<proteinExistence type="predicted"/>
<dbReference type="Proteomes" id="UP000554482">
    <property type="component" value="Unassembled WGS sequence"/>
</dbReference>
<organism evidence="1 2">
    <name type="scientific">Thalictrum thalictroides</name>
    <name type="common">Rue-anemone</name>
    <name type="synonym">Anemone thalictroides</name>
    <dbReference type="NCBI Taxonomy" id="46969"/>
    <lineage>
        <taxon>Eukaryota</taxon>
        <taxon>Viridiplantae</taxon>
        <taxon>Streptophyta</taxon>
        <taxon>Embryophyta</taxon>
        <taxon>Tracheophyta</taxon>
        <taxon>Spermatophyta</taxon>
        <taxon>Magnoliopsida</taxon>
        <taxon>Ranunculales</taxon>
        <taxon>Ranunculaceae</taxon>
        <taxon>Thalictroideae</taxon>
        <taxon>Thalictrum</taxon>
    </lineage>
</organism>
<dbReference type="InterPro" id="IPR053197">
    <property type="entry name" value="F-box_SCFL_complex_component"/>
</dbReference>
<dbReference type="EMBL" id="JABWDY010028215">
    <property type="protein sequence ID" value="KAF5187275.1"/>
    <property type="molecule type" value="Genomic_DNA"/>
</dbReference>
<evidence type="ECO:0000313" key="1">
    <source>
        <dbReference type="EMBL" id="KAF5187275.1"/>
    </source>
</evidence>
<gene>
    <name evidence="1" type="ORF">FRX31_023138</name>
</gene>
<name>A0A7J6VSS0_THATH</name>
<reference evidence="1 2" key="1">
    <citation type="submission" date="2020-06" db="EMBL/GenBank/DDBJ databases">
        <title>Transcriptomic and genomic resources for Thalictrum thalictroides and T. hernandezii: Facilitating candidate gene discovery in an emerging model plant lineage.</title>
        <authorList>
            <person name="Arias T."/>
            <person name="Riano-Pachon D.M."/>
            <person name="Di Stilio V.S."/>
        </authorList>
    </citation>
    <scope>NUCLEOTIDE SEQUENCE [LARGE SCALE GENOMIC DNA]</scope>
    <source>
        <strain evidence="2">cv. WT478/WT964</strain>
        <tissue evidence="1">Leaves</tissue>
    </source>
</reference>
<keyword evidence="2" id="KW-1185">Reference proteome</keyword>
<dbReference type="PANTHER" id="PTHR34223">
    <property type="entry name" value="OS11G0201299 PROTEIN"/>
    <property type="match status" value="1"/>
</dbReference>
<dbReference type="AlphaFoldDB" id="A0A7J6VSS0"/>
<protein>
    <submittedName>
        <fullName evidence="1">Uncharacterized protein</fullName>
    </submittedName>
</protein>
<accession>A0A7J6VSS0</accession>
<dbReference type="PANTHER" id="PTHR34223:SF51">
    <property type="entry name" value="OS06G0556300 PROTEIN"/>
    <property type="match status" value="1"/>
</dbReference>
<sequence length="238" mass="26998">MTLQLENVELPHRKSNGHSSLKQPSFENLVLINCQQNRLKVFDISCIRLKNLAIDNRHRSIGHCKIKISTPNLISFKCKGGMYEDYILVNLSSLASVEFGFNANRHNSQGLTNALRGFCNATSLQLSPVWFEPTFETREMLNLFGPFCNLKYLNMTSDSSGCIRALAIFLTNSPQLKRVILDIFEANDEDWNEDLPFNDKHNNLKAIEVQNCKCSEDLTSFFANHNTVLPPLTNIRGS</sequence>
<comment type="caution">
    <text evidence="1">The sequence shown here is derived from an EMBL/GenBank/DDBJ whole genome shotgun (WGS) entry which is preliminary data.</text>
</comment>
<dbReference type="SUPFAM" id="SSF52047">
    <property type="entry name" value="RNI-like"/>
    <property type="match status" value="1"/>
</dbReference>
<evidence type="ECO:0000313" key="2">
    <source>
        <dbReference type="Proteomes" id="UP000554482"/>
    </source>
</evidence>